<keyword evidence="10" id="KW-1185">Reference proteome</keyword>
<keyword evidence="2" id="KW-0229">DNA integration</keyword>
<evidence type="ECO:0000313" key="9">
    <source>
        <dbReference type="EMBL" id="MBD8528203.1"/>
    </source>
</evidence>
<keyword evidence="1" id="KW-0159">Chromosome partition</keyword>
<gene>
    <name evidence="9" type="primary">xerC</name>
    <name evidence="9" type="ORF">IFO71_20845</name>
</gene>
<dbReference type="GO" id="GO:0003677">
    <property type="term" value="F:DNA binding"/>
    <property type="evidence" value="ECO:0007669"/>
    <property type="project" value="UniProtKB-UniRule"/>
</dbReference>
<dbReference type="InterPro" id="IPR013762">
    <property type="entry name" value="Integrase-like_cat_sf"/>
</dbReference>
<dbReference type="Gene3D" id="1.10.443.10">
    <property type="entry name" value="Intergrase catalytic core"/>
    <property type="match status" value="1"/>
</dbReference>
<dbReference type="SUPFAM" id="SSF56349">
    <property type="entry name" value="DNA breaking-rejoining enzymes"/>
    <property type="match status" value="1"/>
</dbReference>
<dbReference type="InterPro" id="IPR011010">
    <property type="entry name" value="DNA_brk_join_enz"/>
</dbReference>
<dbReference type="PROSITE" id="PS51898">
    <property type="entry name" value="TYR_RECOMBINASE"/>
    <property type="match status" value="1"/>
</dbReference>
<accession>A0AAW3ZR66</accession>
<dbReference type="EMBL" id="JACYTR010000094">
    <property type="protein sequence ID" value="MBD8528203.1"/>
    <property type="molecule type" value="Genomic_DNA"/>
</dbReference>
<dbReference type="Proteomes" id="UP000613768">
    <property type="component" value="Unassembled WGS sequence"/>
</dbReference>
<dbReference type="Gene3D" id="1.10.150.130">
    <property type="match status" value="1"/>
</dbReference>
<evidence type="ECO:0000313" key="10">
    <source>
        <dbReference type="Proteomes" id="UP000613768"/>
    </source>
</evidence>
<keyword evidence="4" id="KW-0233">DNA recombination</keyword>
<dbReference type="PROSITE" id="PS51900">
    <property type="entry name" value="CB"/>
    <property type="match status" value="1"/>
</dbReference>
<dbReference type="NCBIfam" id="NF002331">
    <property type="entry name" value="PRK01287.1"/>
    <property type="match status" value="1"/>
</dbReference>
<dbReference type="Pfam" id="PF00589">
    <property type="entry name" value="Phage_integrase"/>
    <property type="match status" value="1"/>
</dbReference>
<comment type="caution">
    <text evidence="9">The sequence shown here is derived from an EMBL/GenBank/DDBJ whole genome shotgun (WGS) entry which is preliminary data.</text>
</comment>
<evidence type="ECO:0000256" key="1">
    <source>
        <dbReference type="ARBA" id="ARBA00022829"/>
    </source>
</evidence>
<sequence>MSAWPTLLRQFLDASAAKGMSPLTITTRERGLRRFIAWCEERELAPEQITLPLLERYQRHLHHARKRDGSPLSLAFQQQLLLPLNALFRWLVRSGQLAANPAADLELPRLPKRLPRHWLSVEEIEQLLRHVAIYGEVGIRDRAIIETLYSTGLRRGELLAMKLDAVNHAAGIVRVIEGKGRKDRVVPIGERALAWLLKYRDEVRPLWVIPPDDRRLWLRPDGKPLRPSQLTERMKTLLAEAGIDTPGACHILRHSMATHMLDRGADVRYLQAMLGHAQLSTTAIYTHVAIGQLKAVHAATHPAASLTRKPKAKDSEDTDDGAA</sequence>
<dbReference type="GO" id="GO:0007059">
    <property type="term" value="P:chromosome segregation"/>
    <property type="evidence" value="ECO:0007669"/>
    <property type="project" value="UniProtKB-KW"/>
</dbReference>
<feature type="domain" description="Core-binding (CB)" evidence="8">
    <location>
        <begin position="2"/>
        <end position="92"/>
    </location>
</feature>
<dbReference type="InterPro" id="IPR010998">
    <property type="entry name" value="Integrase_recombinase_N"/>
</dbReference>
<dbReference type="InterPro" id="IPR044068">
    <property type="entry name" value="CB"/>
</dbReference>
<evidence type="ECO:0000256" key="6">
    <source>
        <dbReference type="SAM" id="MobiDB-lite"/>
    </source>
</evidence>
<evidence type="ECO:0000256" key="4">
    <source>
        <dbReference type="ARBA" id="ARBA00023172"/>
    </source>
</evidence>
<protein>
    <submittedName>
        <fullName evidence="9">Site-specific tyrosine recombinase XerC</fullName>
    </submittedName>
</protein>
<keyword evidence="3 5" id="KW-0238">DNA-binding</keyword>
<reference evidence="9 10" key="1">
    <citation type="submission" date="2020-09" db="EMBL/GenBank/DDBJ databases">
        <title>Pseudoxanthomonas sp. CAU 1598 isolated from sand of Yaerae Beach.</title>
        <authorList>
            <person name="Kim W."/>
        </authorList>
    </citation>
    <scope>NUCLEOTIDE SEQUENCE [LARGE SCALE GENOMIC DNA]</scope>
    <source>
        <strain evidence="9 10">CAU 1598</strain>
    </source>
</reference>
<dbReference type="InterPro" id="IPR002104">
    <property type="entry name" value="Integrase_catalytic"/>
</dbReference>
<dbReference type="GO" id="GO:0006310">
    <property type="term" value="P:DNA recombination"/>
    <property type="evidence" value="ECO:0007669"/>
    <property type="project" value="UniProtKB-KW"/>
</dbReference>
<organism evidence="9 10">
    <name type="scientific">Pseudomarimonas arenosa</name>
    <dbReference type="NCBI Taxonomy" id="2774145"/>
    <lineage>
        <taxon>Bacteria</taxon>
        <taxon>Pseudomonadati</taxon>
        <taxon>Pseudomonadota</taxon>
        <taxon>Gammaproteobacteria</taxon>
        <taxon>Lysobacterales</taxon>
        <taxon>Lysobacteraceae</taxon>
        <taxon>Pseudomarimonas</taxon>
    </lineage>
</organism>
<dbReference type="GO" id="GO:0015074">
    <property type="term" value="P:DNA integration"/>
    <property type="evidence" value="ECO:0007669"/>
    <property type="project" value="UniProtKB-KW"/>
</dbReference>
<proteinExistence type="predicted"/>
<feature type="domain" description="Tyr recombinase" evidence="7">
    <location>
        <begin position="114"/>
        <end position="298"/>
    </location>
</feature>
<evidence type="ECO:0000256" key="2">
    <source>
        <dbReference type="ARBA" id="ARBA00022908"/>
    </source>
</evidence>
<dbReference type="InterPro" id="IPR050090">
    <property type="entry name" value="Tyrosine_recombinase_XerCD"/>
</dbReference>
<evidence type="ECO:0000259" key="8">
    <source>
        <dbReference type="PROSITE" id="PS51900"/>
    </source>
</evidence>
<dbReference type="AlphaFoldDB" id="A0AAW3ZR66"/>
<evidence type="ECO:0000256" key="3">
    <source>
        <dbReference type="ARBA" id="ARBA00023125"/>
    </source>
</evidence>
<name>A0AAW3ZR66_9GAMM</name>
<feature type="region of interest" description="Disordered" evidence="6">
    <location>
        <begin position="301"/>
        <end position="323"/>
    </location>
</feature>
<dbReference type="PANTHER" id="PTHR30349:SF81">
    <property type="entry name" value="TYROSINE RECOMBINASE XERC"/>
    <property type="match status" value="1"/>
</dbReference>
<dbReference type="PANTHER" id="PTHR30349">
    <property type="entry name" value="PHAGE INTEGRASE-RELATED"/>
    <property type="match status" value="1"/>
</dbReference>
<evidence type="ECO:0000256" key="5">
    <source>
        <dbReference type="PROSITE-ProRule" id="PRU01248"/>
    </source>
</evidence>
<dbReference type="RefSeq" id="WP_192031619.1">
    <property type="nucleotide sequence ID" value="NZ_JACYTR010000094.1"/>
</dbReference>
<evidence type="ECO:0000259" key="7">
    <source>
        <dbReference type="PROSITE" id="PS51898"/>
    </source>
</evidence>